<organism evidence="2 3">
    <name type="scientific">Meloidogyne enterolobii</name>
    <name type="common">Root-knot nematode worm</name>
    <name type="synonym">Meloidogyne mayaguensis</name>
    <dbReference type="NCBI Taxonomy" id="390850"/>
    <lineage>
        <taxon>Eukaryota</taxon>
        <taxon>Metazoa</taxon>
        <taxon>Ecdysozoa</taxon>
        <taxon>Nematoda</taxon>
        <taxon>Chromadorea</taxon>
        <taxon>Rhabditida</taxon>
        <taxon>Tylenchina</taxon>
        <taxon>Tylenchomorpha</taxon>
        <taxon>Tylenchoidea</taxon>
        <taxon>Meloidogynidae</taxon>
        <taxon>Meloidogyninae</taxon>
        <taxon>Meloidogyne</taxon>
    </lineage>
</organism>
<keyword evidence="1" id="KW-0472">Membrane</keyword>
<dbReference type="AlphaFoldDB" id="A0A6V7U7K2"/>
<dbReference type="Proteomes" id="UP000580250">
    <property type="component" value="Unassembled WGS sequence"/>
</dbReference>
<protein>
    <submittedName>
        <fullName evidence="2">Uncharacterized protein</fullName>
    </submittedName>
</protein>
<reference evidence="2 3" key="1">
    <citation type="submission" date="2020-08" db="EMBL/GenBank/DDBJ databases">
        <authorList>
            <person name="Koutsovoulos G."/>
            <person name="Danchin GJ E."/>
        </authorList>
    </citation>
    <scope>NUCLEOTIDE SEQUENCE [LARGE SCALE GENOMIC DNA]</scope>
</reference>
<feature type="transmembrane region" description="Helical" evidence="1">
    <location>
        <begin position="38"/>
        <end position="55"/>
    </location>
</feature>
<sequence>MEQTTYLEVNIDYTENLVEKEQKILFWRFVLNLIKLENILFIFLAIQLLHFNFLLKLKMQIRKNV</sequence>
<name>A0A6V7U7K2_MELEN</name>
<accession>A0A6V7U7K2</accession>
<evidence type="ECO:0000313" key="2">
    <source>
        <dbReference type="EMBL" id="CAD2147414.1"/>
    </source>
</evidence>
<gene>
    <name evidence="2" type="ORF">MENT_LOCUS8952</name>
</gene>
<keyword evidence="1" id="KW-0812">Transmembrane</keyword>
<dbReference type="EMBL" id="CAJEWN010000039">
    <property type="protein sequence ID" value="CAD2147414.1"/>
    <property type="molecule type" value="Genomic_DNA"/>
</dbReference>
<keyword evidence="1" id="KW-1133">Transmembrane helix</keyword>
<evidence type="ECO:0000256" key="1">
    <source>
        <dbReference type="SAM" id="Phobius"/>
    </source>
</evidence>
<evidence type="ECO:0000313" key="3">
    <source>
        <dbReference type="Proteomes" id="UP000580250"/>
    </source>
</evidence>
<proteinExistence type="predicted"/>
<comment type="caution">
    <text evidence="2">The sequence shown here is derived from an EMBL/GenBank/DDBJ whole genome shotgun (WGS) entry which is preliminary data.</text>
</comment>